<feature type="compositionally biased region" description="Low complexity" evidence="1">
    <location>
        <begin position="212"/>
        <end position="231"/>
    </location>
</feature>
<protein>
    <submittedName>
        <fullName evidence="2">Uncharacterized protein</fullName>
    </submittedName>
</protein>
<feature type="region of interest" description="Disordered" evidence="1">
    <location>
        <begin position="1"/>
        <end position="38"/>
    </location>
</feature>
<evidence type="ECO:0000256" key="1">
    <source>
        <dbReference type="SAM" id="MobiDB-lite"/>
    </source>
</evidence>
<feature type="compositionally biased region" description="Polar residues" evidence="1">
    <location>
        <begin position="131"/>
        <end position="149"/>
    </location>
</feature>
<feature type="compositionally biased region" description="Low complexity" evidence="1">
    <location>
        <begin position="338"/>
        <end position="355"/>
    </location>
</feature>
<evidence type="ECO:0000313" key="2">
    <source>
        <dbReference type="EMBL" id="GAX74264.1"/>
    </source>
</evidence>
<comment type="caution">
    <text evidence="2">The sequence shown here is derived from an EMBL/GenBank/DDBJ whole genome shotgun (WGS) entry which is preliminary data.</text>
</comment>
<feature type="region of interest" description="Disordered" evidence="1">
    <location>
        <begin position="363"/>
        <end position="382"/>
    </location>
</feature>
<feature type="region of interest" description="Disordered" evidence="1">
    <location>
        <begin position="131"/>
        <end position="154"/>
    </location>
</feature>
<dbReference type="AlphaFoldDB" id="A0A250WTX6"/>
<reference evidence="2 3" key="1">
    <citation type="submission" date="2017-08" db="EMBL/GenBank/DDBJ databases">
        <title>Acidophilic green algal genome provides insights into adaptation to an acidic environment.</title>
        <authorList>
            <person name="Hirooka S."/>
            <person name="Hirose Y."/>
            <person name="Kanesaki Y."/>
            <person name="Higuchi S."/>
            <person name="Fujiwara T."/>
            <person name="Onuma R."/>
            <person name="Era A."/>
            <person name="Ohbayashi R."/>
            <person name="Uzuka A."/>
            <person name="Nozaki H."/>
            <person name="Yoshikawa H."/>
            <person name="Miyagishima S.Y."/>
        </authorList>
    </citation>
    <scope>NUCLEOTIDE SEQUENCE [LARGE SCALE GENOMIC DNA]</scope>
    <source>
        <strain evidence="2 3">NIES-2499</strain>
    </source>
</reference>
<feature type="compositionally biased region" description="Low complexity" evidence="1">
    <location>
        <begin position="13"/>
        <end position="27"/>
    </location>
</feature>
<proteinExistence type="predicted"/>
<gene>
    <name evidence="2" type="ORF">CEUSTIGMA_g1713.t1</name>
</gene>
<feature type="region of interest" description="Disordered" evidence="1">
    <location>
        <begin position="201"/>
        <end position="356"/>
    </location>
</feature>
<dbReference type="EMBL" id="BEGY01000006">
    <property type="protein sequence ID" value="GAX74264.1"/>
    <property type="molecule type" value="Genomic_DNA"/>
</dbReference>
<accession>A0A250WTX6</accession>
<sequence length="382" mass="40200">MCRSHNDPVSRVSHTGASSATGAGLSSNPIYDGRQRVERKSRRKSLIDWIANLGLSSSSNSIEDKVSPAVSLKNNKLSRRRSGAMGEGVSAADQIAASVGLPRVLSGKEMRLLKKGPESFKTSNVSAKTTVISTDKRASPSQPEASQQKLPVKLGRRATLASPYSDQGHASNLERHSLSMQQSGEPVTSNNLPLSHAPAHIQSASDKAPWPSAMSSVGASSSSTVISQTSSVCEKTELTSTPSQMDRMRLTSLSSICGPAPATSAEVPEHVDSPTQVSQPSHLSLSSPRRPAEPPPSTLDTSHLSPRARCKGPTADGVSFSVSRPTRFTPPGSPLDNLVSPSSLSRSLAASGRSRAMAHQELEAGVQPAHSVQPTLPGWLMD</sequence>
<feature type="compositionally biased region" description="Low complexity" evidence="1">
    <location>
        <begin position="278"/>
        <end position="289"/>
    </location>
</feature>
<name>A0A250WTX6_9CHLO</name>
<organism evidence="2 3">
    <name type="scientific">Chlamydomonas eustigma</name>
    <dbReference type="NCBI Taxonomy" id="1157962"/>
    <lineage>
        <taxon>Eukaryota</taxon>
        <taxon>Viridiplantae</taxon>
        <taxon>Chlorophyta</taxon>
        <taxon>core chlorophytes</taxon>
        <taxon>Chlorophyceae</taxon>
        <taxon>CS clade</taxon>
        <taxon>Chlamydomonadales</taxon>
        <taxon>Chlamydomonadaceae</taxon>
        <taxon>Chlamydomonas</taxon>
    </lineage>
</organism>
<evidence type="ECO:0000313" key="3">
    <source>
        <dbReference type="Proteomes" id="UP000232323"/>
    </source>
</evidence>
<keyword evidence="3" id="KW-1185">Reference proteome</keyword>
<dbReference type="Proteomes" id="UP000232323">
    <property type="component" value="Unassembled WGS sequence"/>
</dbReference>